<keyword evidence="8" id="KW-1185">Reference proteome</keyword>
<evidence type="ECO:0000256" key="4">
    <source>
        <dbReference type="ARBA" id="ARBA00023212"/>
    </source>
</evidence>
<dbReference type="Proteomes" id="UP000694941">
    <property type="component" value="Unplaced"/>
</dbReference>
<sequence>MSQFKERKYALQNDHDETIYDLLKIKLEDNDQDQAQENAKENRLSNRTYISKYRKSVLQEKKKGKSLRKTMGEAEVSLSPPNEYLKKHKKEPCFGEVMCFKYPDADQRRPPVPKVSEKPPKIEKSDKDFIKENIQDILHAAPRQPEPRLVDTCKGNVFPLETSGLVPKYINKKEFGVPPSYLVQRKADFEQAKDFYRAYVTSEHEKESLQQLSEEDRNTILHGLKQNLEELHRTYLGLSVVTDTIPKKHRKQQLEADMKQLEKDIQLLEKHHEIYITKS</sequence>
<comment type="subcellular location">
    <subcellularLocation>
        <location evidence="1">Cell projection</location>
        <location evidence="1">Cilium</location>
    </subcellularLocation>
    <subcellularLocation>
        <location evidence="2">Cytoplasm</location>
        <location evidence="2">Cytoskeleton</location>
    </subcellularLocation>
</comment>
<name>A0ABM1BTE8_LIMPO</name>
<evidence type="ECO:0000256" key="1">
    <source>
        <dbReference type="ARBA" id="ARBA00004138"/>
    </source>
</evidence>
<organism evidence="8 9">
    <name type="scientific">Limulus polyphemus</name>
    <name type="common">Atlantic horseshoe crab</name>
    <dbReference type="NCBI Taxonomy" id="6850"/>
    <lineage>
        <taxon>Eukaryota</taxon>
        <taxon>Metazoa</taxon>
        <taxon>Ecdysozoa</taxon>
        <taxon>Arthropoda</taxon>
        <taxon>Chelicerata</taxon>
        <taxon>Merostomata</taxon>
        <taxon>Xiphosura</taxon>
        <taxon>Limulidae</taxon>
        <taxon>Limulus</taxon>
    </lineage>
</organism>
<reference evidence="9" key="1">
    <citation type="submission" date="2025-08" db="UniProtKB">
        <authorList>
            <consortium name="RefSeq"/>
        </authorList>
    </citation>
    <scope>IDENTIFICATION</scope>
    <source>
        <tissue evidence="9">Muscle</tissue>
    </source>
</reference>
<evidence type="ECO:0000313" key="8">
    <source>
        <dbReference type="Proteomes" id="UP000694941"/>
    </source>
</evidence>
<dbReference type="PROSITE" id="PS51665">
    <property type="entry name" value="ENKURIN"/>
    <property type="match status" value="1"/>
</dbReference>
<evidence type="ECO:0000259" key="7">
    <source>
        <dbReference type="PROSITE" id="PS51665"/>
    </source>
</evidence>
<evidence type="ECO:0000256" key="2">
    <source>
        <dbReference type="ARBA" id="ARBA00004245"/>
    </source>
</evidence>
<dbReference type="RefSeq" id="XP_013788322.1">
    <property type="nucleotide sequence ID" value="XM_013932868.2"/>
</dbReference>
<accession>A0ABM1BTE8</accession>
<dbReference type="InterPro" id="IPR052102">
    <property type="entry name" value="Enkurin_domain-protein"/>
</dbReference>
<keyword evidence="4" id="KW-0206">Cytoskeleton</keyword>
<dbReference type="PANTHER" id="PTHR21490:SF0">
    <property type="entry name" value="ENKURIN"/>
    <property type="match status" value="1"/>
</dbReference>
<evidence type="ECO:0000256" key="3">
    <source>
        <dbReference type="ARBA" id="ARBA00022490"/>
    </source>
</evidence>
<feature type="coiled-coil region" evidence="6">
    <location>
        <begin position="251"/>
        <end position="278"/>
    </location>
</feature>
<evidence type="ECO:0000256" key="6">
    <source>
        <dbReference type="SAM" id="Coils"/>
    </source>
</evidence>
<proteinExistence type="predicted"/>
<gene>
    <name evidence="9" type="primary">LOC106472239</name>
</gene>
<protein>
    <submittedName>
        <fullName evidence="9">Enkurin-like</fullName>
    </submittedName>
</protein>
<evidence type="ECO:0000313" key="9">
    <source>
        <dbReference type="RefSeq" id="XP_013788322.1"/>
    </source>
</evidence>
<keyword evidence="5" id="KW-0966">Cell projection</keyword>
<dbReference type="GeneID" id="106472239"/>
<evidence type="ECO:0000256" key="5">
    <source>
        <dbReference type="ARBA" id="ARBA00023273"/>
    </source>
</evidence>
<keyword evidence="6" id="KW-0175">Coiled coil</keyword>
<dbReference type="Pfam" id="PF13864">
    <property type="entry name" value="Enkurin"/>
    <property type="match status" value="1"/>
</dbReference>
<dbReference type="InterPro" id="IPR027012">
    <property type="entry name" value="Enkurin_dom"/>
</dbReference>
<dbReference type="PANTHER" id="PTHR21490">
    <property type="entry name" value="ENKURIN-RELATED"/>
    <property type="match status" value="1"/>
</dbReference>
<feature type="domain" description="Enkurin" evidence="7">
    <location>
        <begin position="184"/>
        <end position="276"/>
    </location>
</feature>
<keyword evidence="3" id="KW-0963">Cytoplasm</keyword>